<dbReference type="SUPFAM" id="SSF50494">
    <property type="entry name" value="Trypsin-like serine proteases"/>
    <property type="match status" value="1"/>
</dbReference>
<organism evidence="3 4">
    <name type="scientific">Campylobacter jejuni</name>
    <dbReference type="NCBI Taxonomy" id="197"/>
    <lineage>
        <taxon>Bacteria</taxon>
        <taxon>Pseudomonadati</taxon>
        <taxon>Campylobacterota</taxon>
        <taxon>Epsilonproteobacteria</taxon>
        <taxon>Campylobacterales</taxon>
        <taxon>Campylobacteraceae</taxon>
        <taxon>Campylobacter</taxon>
    </lineage>
</organism>
<dbReference type="InterPro" id="IPR009003">
    <property type="entry name" value="Peptidase_S1_PA"/>
</dbReference>
<evidence type="ECO:0000313" key="4">
    <source>
        <dbReference type="Proteomes" id="UP000312397"/>
    </source>
</evidence>
<dbReference type="Gene3D" id="2.40.10.120">
    <property type="match status" value="1"/>
</dbReference>
<evidence type="ECO:0000313" key="3">
    <source>
        <dbReference type="EMBL" id="TNO40364.1"/>
    </source>
</evidence>
<keyword evidence="2" id="KW-0378">Hydrolase</keyword>
<dbReference type="InterPro" id="IPR001940">
    <property type="entry name" value="Peptidase_S1C"/>
</dbReference>
<dbReference type="AlphaFoldDB" id="A0A5C4YCG3"/>
<accession>A0A5C4YCG3</accession>
<evidence type="ECO:0000256" key="2">
    <source>
        <dbReference type="ARBA" id="ARBA00022801"/>
    </source>
</evidence>
<dbReference type="Pfam" id="PF13365">
    <property type="entry name" value="Trypsin_2"/>
    <property type="match status" value="1"/>
</dbReference>
<evidence type="ECO:0000256" key="1">
    <source>
        <dbReference type="ARBA" id="ARBA00022670"/>
    </source>
</evidence>
<feature type="non-terminal residue" evidence="3">
    <location>
        <position position="1"/>
    </location>
</feature>
<dbReference type="GO" id="GO:0006508">
    <property type="term" value="P:proteolysis"/>
    <property type="evidence" value="ECO:0007669"/>
    <property type="project" value="UniProtKB-KW"/>
</dbReference>
<dbReference type="Proteomes" id="UP000312397">
    <property type="component" value="Unassembled WGS sequence"/>
</dbReference>
<dbReference type="GO" id="GO:0004252">
    <property type="term" value="F:serine-type endopeptidase activity"/>
    <property type="evidence" value="ECO:0007669"/>
    <property type="project" value="InterPro"/>
</dbReference>
<sequence>DGYIVTNNHVVDDADTISVSLPGSDTEYKAKLIGKDPKTDLAVIKIEANNLWAITFTNSDDLMEGDVVFALGNPFGVGFSVTSGIISALNKDNIGLNQYENFIQTDASINPGNSGGALVDSRGFLVGINSAILSRGGGNNGIGFAIPSNMVKDIAKKLIEKGRIDRGFLGVTISALQGDTKKAYKNQDGALITDIQKGSSADEA</sequence>
<protein>
    <submittedName>
        <fullName evidence="3">Trypsin-like serine protease</fullName>
    </submittedName>
</protein>
<proteinExistence type="predicted"/>
<keyword evidence="1 3" id="KW-0645">Protease</keyword>
<dbReference type="PANTHER" id="PTHR43343:SF3">
    <property type="entry name" value="PROTEASE DO-LIKE 8, CHLOROPLASTIC"/>
    <property type="match status" value="1"/>
</dbReference>
<dbReference type="InterPro" id="IPR051201">
    <property type="entry name" value="Chloro_Bact_Ser_Proteases"/>
</dbReference>
<comment type="caution">
    <text evidence="3">The sequence shown here is derived from an EMBL/GenBank/DDBJ whole genome shotgun (WGS) entry which is preliminary data.</text>
</comment>
<reference evidence="3 4" key="1">
    <citation type="submission" date="2019-06" db="EMBL/GenBank/DDBJ databases">
        <title>Epidemiology of MDR Campylobacter spp.</title>
        <authorList>
            <person name="Addetia A."/>
            <person name="Greninger A."/>
            <person name="Fang F."/>
        </authorList>
    </citation>
    <scope>NUCLEOTIDE SEQUENCE [LARGE SCALE GENOMIC DNA]</scope>
    <source>
        <strain evidence="3 4">HMC314</strain>
    </source>
</reference>
<dbReference type="PRINTS" id="PR00834">
    <property type="entry name" value="PROTEASES2C"/>
</dbReference>
<feature type="non-terminal residue" evidence="3">
    <location>
        <position position="204"/>
    </location>
</feature>
<gene>
    <name evidence="3" type="ORF">FH034_10345</name>
</gene>
<dbReference type="EMBL" id="VEVS01000105">
    <property type="protein sequence ID" value="TNO40364.1"/>
    <property type="molecule type" value="Genomic_DNA"/>
</dbReference>
<name>A0A5C4YCG3_CAMJU</name>
<dbReference type="PANTHER" id="PTHR43343">
    <property type="entry name" value="PEPTIDASE S12"/>
    <property type="match status" value="1"/>
</dbReference>